<protein>
    <submittedName>
        <fullName evidence="4">Putative anti-sigma factor</fullName>
    </submittedName>
</protein>
<dbReference type="RefSeq" id="WP_034781383.1">
    <property type="nucleotide sequence ID" value="NZ_ATZI01000001.1"/>
</dbReference>
<dbReference type="Pfam" id="PF16344">
    <property type="entry name" value="FecR_C"/>
    <property type="match status" value="1"/>
</dbReference>
<keyword evidence="5" id="KW-1185">Reference proteome</keyword>
<dbReference type="STRING" id="1121097.GCA_000428125_00721"/>
<dbReference type="PANTHER" id="PTHR30273">
    <property type="entry name" value="PERIPLASMIC SIGNAL SENSOR AND SIGMA FACTOR ACTIVATOR FECR-RELATED"/>
    <property type="match status" value="1"/>
</dbReference>
<dbReference type="PANTHER" id="PTHR30273:SF2">
    <property type="entry name" value="PROTEIN FECR"/>
    <property type="match status" value="1"/>
</dbReference>
<dbReference type="AlphaFoldDB" id="A0A069D0G9"/>
<dbReference type="PIRSF" id="PIRSF018266">
    <property type="entry name" value="FecR"/>
    <property type="match status" value="1"/>
</dbReference>
<keyword evidence="1" id="KW-0472">Membrane</keyword>
<dbReference type="GO" id="GO:0016989">
    <property type="term" value="F:sigma factor antagonist activity"/>
    <property type="evidence" value="ECO:0007669"/>
    <property type="project" value="TreeGrafter"/>
</dbReference>
<evidence type="ECO:0000256" key="1">
    <source>
        <dbReference type="SAM" id="Phobius"/>
    </source>
</evidence>
<dbReference type="Proteomes" id="UP000027601">
    <property type="component" value="Unassembled WGS sequence"/>
</dbReference>
<keyword evidence="1" id="KW-0812">Transmembrane</keyword>
<sequence>MELYSLISKYLAGEATAEDKAELSAWRKSDPKNERELQELKESWSLAHTDFLFDNSNKEKVWNRIISNINRMHPIKMYSRTVLYRTIAVAATVALLIGISIPLLFSREEENKMVCFKAPLGQKAEVCLPDGTSVLLNSGSVLTYSTDYSRTKRSVKLEGQAFFDVAKDKDHPFDVMVDNLKVVVHGTSFDVNAYKDKAEISVTLLTGSVSVFSSSSNKLLAKLQPNQKAIIPLYDTDKCILANCNAQEEVIWRLGKLKIDGEELTDLVRKMERWYGVKIAVNNINTTKRYWMTVKTESFREMLEIINRITPIDYSINGEEVTITCR</sequence>
<name>A0A069D0G9_9BACE</name>
<comment type="caution">
    <text evidence="4">The sequence shown here is derived from an EMBL/GenBank/DDBJ whole genome shotgun (WGS) entry which is preliminary data.</text>
</comment>
<evidence type="ECO:0000313" key="4">
    <source>
        <dbReference type="EMBL" id="GAK36388.1"/>
    </source>
</evidence>
<dbReference type="Pfam" id="PF04773">
    <property type="entry name" value="FecR"/>
    <property type="match status" value="1"/>
</dbReference>
<organism evidence="4 5">
    <name type="scientific">Bacteroides graminisolvens DSM 19988 = JCM 15093</name>
    <dbReference type="NCBI Taxonomy" id="1121097"/>
    <lineage>
        <taxon>Bacteria</taxon>
        <taxon>Pseudomonadati</taxon>
        <taxon>Bacteroidota</taxon>
        <taxon>Bacteroidia</taxon>
        <taxon>Bacteroidales</taxon>
        <taxon>Bacteroidaceae</taxon>
        <taxon>Bacteroides</taxon>
    </lineage>
</organism>
<dbReference type="InterPro" id="IPR032508">
    <property type="entry name" value="FecR_C"/>
</dbReference>
<evidence type="ECO:0000313" key="5">
    <source>
        <dbReference type="Proteomes" id="UP000027601"/>
    </source>
</evidence>
<feature type="domain" description="FecR protein" evidence="2">
    <location>
        <begin position="121"/>
        <end position="209"/>
    </location>
</feature>
<gene>
    <name evidence="4" type="ORF">JCM15093_1546</name>
</gene>
<dbReference type="InterPro" id="IPR006860">
    <property type="entry name" value="FecR"/>
</dbReference>
<feature type="transmembrane region" description="Helical" evidence="1">
    <location>
        <begin position="82"/>
        <end position="105"/>
    </location>
</feature>
<keyword evidence="1" id="KW-1133">Transmembrane helix</keyword>
<dbReference type="Gene3D" id="3.55.50.30">
    <property type="match status" value="1"/>
</dbReference>
<dbReference type="InterPro" id="IPR012373">
    <property type="entry name" value="Ferrdict_sens_TM"/>
</dbReference>
<dbReference type="Gene3D" id="2.60.120.1440">
    <property type="match status" value="1"/>
</dbReference>
<proteinExistence type="predicted"/>
<reference evidence="4 5" key="1">
    <citation type="journal article" date="2015" name="Microbes Environ.">
        <title>Distribution and evolution of nitrogen fixation genes in the phylum bacteroidetes.</title>
        <authorList>
            <person name="Inoue J."/>
            <person name="Oshima K."/>
            <person name="Suda W."/>
            <person name="Sakamoto M."/>
            <person name="Iino T."/>
            <person name="Noda S."/>
            <person name="Hongoh Y."/>
            <person name="Hattori M."/>
            <person name="Ohkuma M."/>
        </authorList>
    </citation>
    <scope>NUCLEOTIDE SEQUENCE [LARGE SCALE GENOMIC DNA]</scope>
    <source>
        <strain evidence="4 5">JCM 15093</strain>
    </source>
</reference>
<evidence type="ECO:0000259" key="2">
    <source>
        <dbReference type="Pfam" id="PF04773"/>
    </source>
</evidence>
<accession>A0A069D0G9</accession>
<feature type="domain" description="Protein FecR C-terminal" evidence="3">
    <location>
        <begin position="257"/>
        <end position="323"/>
    </location>
</feature>
<evidence type="ECO:0000259" key="3">
    <source>
        <dbReference type="Pfam" id="PF16344"/>
    </source>
</evidence>
<dbReference type="EMBL" id="BAJS01000006">
    <property type="protein sequence ID" value="GAK36388.1"/>
    <property type="molecule type" value="Genomic_DNA"/>
</dbReference>
<dbReference type="eggNOG" id="COG3712">
    <property type="taxonomic scope" value="Bacteria"/>
</dbReference>